<proteinExistence type="predicted"/>
<dbReference type="EMBL" id="JAMQJY010000001">
    <property type="protein sequence ID" value="MCM2675121.1"/>
    <property type="molecule type" value="Genomic_DNA"/>
</dbReference>
<gene>
    <name evidence="1" type="ORF">NDM98_06205</name>
</gene>
<comment type="caution">
    <text evidence="1">The sequence shown here is derived from an EMBL/GenBank/DDBJ whole genome shotgun (WGS) entry which is preliminary data.</text>
</comment>
<sequence length="64" mass="7734">MNIHSDKLLAWIKKDSYLYSAYHYIRLNMNNQDEALHFMYHLYIENSPILLNGFHDFLANEQKS</sequence>
<name>A0ABT0XGT4_9BACI</name>
<protein>
    <submittedName>
        <fullName evidence="1">Uncharacterized protein</fullName>
    </submittedName>
</protein>
<accession>A0ABT0XGT4</accession>
<dbReference type="Proteomes" id="UP001203665">
    <property type="component" value="Unassembled WGS sequence"/>
</dbReference>
<organism evidence="1 2">
    <name type="scientific">Alkalicoccobacillus plakortidis</name>
    <dbReference type="NCBI Taxonomy" id="444060"/>
    <lineage>
        <taxon>Bacteria</taxon>
        <taxon>Bacillati</taxon>
        <taxon>Bacillota</taxon>
        <taxon>Bacilli</taxon>
        <taxon>Bacillales</taxon>
        <taxon>Bacillaceae</taxon>
        <taxon>Alkalicoccobacillus</taxon>
    </lineage>
</organism>
<keyword evidence="2" id="KW-1185">Reference proteome</keyword>
<reference evidence="1" key="1">
    <citation type="submission" date="2022-06" db="EMBL/GenBank/DDBJ databases">
        <title>Alkalicoccobacillus porphyridii sp. nov., isolated from a marine red alga, Porphyridium purpureum and reclassification of Shouchella plakortidis and Shouchella gibsonii as Alkalicoccobacillus plakortidis comb. nov. and Alkalicoccobacillus gibsonii comb. nov.</title>
        <authorList>
            <person name="Kim K.H."/>
            <person name="Lee J.K."/>
            <person name="Han D.M."/>
            <person name="Baek J.H."/>
            <person name="Jeon C.O."/>
        </authorList>
    </citation>
    <scope>NUCLEOTIDE SEQUENCE</scope>
    <source>
        <strain evidence="1">DSM 19153</strain>
    </source>
</reference>
<evidence type="ECO:0000313" key="1">
    <source>
        <dbReference type="EMBL" id="MCM2675121.1"/>
    </source>
</evidence>
<dbReference type="RefSeq" id="WP_251605441.1">
    <property type="nucleotide sequence ID" value="NZ_JAMQJY010000001.1"/>
</dbReference>
<evidence type="ECO:0000313" key="2">
    <source>
        <dbReference type="Proteomes" id="UP001203665"/>
    </source>
</evidence>